<dbReference type="SUPFAM" id="SSF48179">
    <property type="entry name" value="6-phosphogluconate dehydrogenase C-terminal domain-like"/>
    <property type="match status" value="1"/>
</dbReference>
<comment type="similarity">
    <text evidence="3">Belongs to the HIBADH-related family. 3-hydroxyisobutyrate dehydrogenase subfamily.</text>
</comment>
<dbReference type="PANTHER" id="PTHR22981:SF7">
    <property type="entry name" value="3-HYDROXYISOBUTYRATE DEHYDROGENASE, MITOCHONDRIAL"/>
    <property type="match status" value="1"/>
</dbReference>
<evidence type="ECO:0000256" key="4">
    <source>
        <dbReference type="ARBA" id="ARBA00022456"/>
    </source>
</evidence>
<keyword evidence="5" id="KW-0809">Transit peptide</keyword>
<evidence type="ECO:0000256" key="8">
    <source>
        <dbReference type="ARBA" id="ARBA00023128"/>
    </source>
</evidence>
<evidence type="ECO:0000313" key="14">
    <source>
        <dbReference type="EMBL" id="CAG5114969.1"/>
    </source>
</evidence>
<dbReference type="NCBIfam" id="TIGR01692">
    <property type="entry name" value="HIBADH"/>
    <property type="match status" value="1"/>
</dbReference>
<keyword evidence="7 11" id="KW-0520">NAD</keyword>
<dbReference type="InterPro" id="IPR029154">
    <property type="entry name" value="HIBADH-like_NADP-bd"/>
</dbReference>
<dbReference type="FunFam" id="3.40.50.720:FF:000119">
    <property type="entry name" value="3-hydroxyisobutyrate dehydrogenase"/>
    <property type="match status" value="1"/>
</dbReference>
<comment type="catalytic activity">
    <reaction evidence="9 11">
        <text>3-hydroxy-2-methylpropanoate + NAD(+) = 2-methyl-3-oxopropanoate + NADH + H(+)</text>
        <dbReference type="Rhea" id="RHEA:17681"/>
        <dbReference type="ChEBI" id="CHEBI:11805"/>
        <dbReference type="ChEBI" id="CHEBI:15378"/>
        <dbReference type="ChEBI" id="CHEBI:57540"/>
        <dbReference type="ChEBI" id="CHEBI:57700"/>
        <dbReference type="ChEBI" id="CHEBI:57945"/>
        <dbReference type="EC" id="1.1.1.31"/>
    </reaction>
</comment>
<evidence type="ECO:0000313" key="15">
    <source>
        <dbReference type="Proteomes" id="UP000678393"/>
    </source>
</evidence>
<dbReference type="InterPro" id="IPR036291">
    <property type="entry name" value="NAD(P)-bd_dom_sf"/>
</dbReference>
<dbReference type="GO" id="GO:0051287">
    <property type="term" value="F:NAD binding"/>
    <property type="evidence" value="ECO:0007669"/>
    <property type="project" value="InterPro"/>
</dbReference>
<evidence type="ECO:0000256" key="1">
    <source>
        <dbReference type="ARBA" id="ARBA00004173"/>
    </source>
</evidence>
<evidence type="ECO:0000259" key="12">
    <source>
        <dbReference type="Pfam" id="PF03446"/>
    </source>
</evidence>
<evidence type="ECO:0000259" key="13">
    <source>
        <dbReference type="Pfam" id="PF14833"/>
    </source>
</evidence>
<dbReference type="GO" id="GO:0050661">
    <property type="term" value="F:NADP binding"/>
    <property type="evidence" value="ECO:0007669"/>
    <property type="project" value="InterPro"/>
</dbReference>
<dbReference type="InterPro" id="IPR013328">
    <property type="entry name" value="6PGD_dom2"/>
</dbReference>
<dbReference type="InterPro" id="IPR006115">
    <property type="entry name" value="6PGDH_NADP-bd"/>
</dbReference>
<name>A0A8S3YCF7_9EUPU</name>
<dbReference type="FunFam" id="1.10.1040.10:FF:000006">
    <property type="entry name" value="3-hydroxyisobutyrate dehydrogenase"/>
    <property type="match status" value="1"/>
</dbReference>
<evidence type="ECO:0000256" key="3">
    <source>
        <dbReference type="ARBA" id="ARBA00006013"/>
    </source>
</evidence>
<feature type="non-terminal residue" evidence="14">
    <location>
        <position position="297"/>
    </location>
</feature>
<comment type="subcellular location">
    <subcellularLocation>
        <location evidence="1">Mitochondrion</location>
    </subcellularLocation>
</comment>
<feature type="active site" evidence="10">
    <location>
        <position position="170"/>
    </location>
</feature>
<dbReference type="AlphaFoldDB" id="A0A8S3YCF7"/>
<evidence type="ECO:0000256" key="5">
    <source>
        <dbReference type="ARBA" id="ARBA00022946"/>
    </source>
</evidence>
<keyword evidence="15" id="KW-1185">Reference proteome</keyword>
<dbReference type="Pfam" id="PF14833">
    <property type="entry name" value="NAD_binding_11"/>
    <property type="match status" value="1"/>
</dbReference>
<sequence length="297" mass="30864">LPIGFIGLGNMGGHMARNLLKKGYPVIAFDVSKDSLSCLQEEGATVADSPAGVASSVTRLVSMLPASQQVQEVYAGKQGIFSTVQAGTLLIDCSTIDPSVSQQIATQAEQHGAMFLDAPVSGGVNAARDAGLTFMVGGSESSFNQAKVILDSMGKNVVHCGVVGTGQAAKICNNMLLAISMIGTSETMNLGIRLGLDPKLLARVLNMSSGRCWSSEVYNPVPGVLDGVPASNGYKGGFGTALMSKDLGLAQNAAIATKSATPLGSLAHHIYRLMCQHGLGSKDFSSAFQFLQEQDKH</sequence>
<evidence type="ECO:0000256" key="9">
    <source>
        <dbReference type="ARBA" id="ARBA00049197"/>
    </source>
</evidence>
<dbReference type="GO" id="GO:0008442">
    <property type="term" value="F:3-hydroxyisobutyrate dehydrogenase activity"/>
    <property type="evidence" value="ECO:0007669"/>
    <property type="project" value="UniProtKB-EC"/>
</dbReference>
<reference evidence="14" key="1">
    <citation type="submission" date="2021-04" db="EMBL/GenBank/DDBJ databases">
        <authorList>
            <consortium name="Molecular Ecology Group"/>
        </authorList>
    </citation>
    <scope>NUCLEOTIDE SEQUENCE</scope>
</reference>
<dbReference type="InterPro" id="IPR008927">
    <property type="entry name" value="6-PGluconate_DH-like_C_sf"/>
</dbReference>
<accession>A0A8S3YCF7</accession>
<dbReference type="Gene3D" id="3.40.50.720">
    <property type="entry name" value="NAD(P)-binding Rossmann-like Domain"/>
    <property type="match status" value="1"/>
</dbReference>
<feature type="domain" description="3-hydroxyisobutyrate dehydrogenase-like NAD-binding" evidence="13">
    <location>
        <begin position="164"/>
        <end position="290"/>
    </location>
</feature>
<keyword evidence="6 11" id="KW-0560">Oxidoreductase</keyword>
<protein>
    <recommendedName>
        <fullName evidence="11">3-hydroxyisobutyrate dehydrogenase</fullName>
        <shortName evidence="11">HIBADH</shortName>
        <ecNumber evidence="11">1.1.1.31</ecNumber>
    </recommendedName>
</protein>
<dbReference type="Gene3D" id="1.10.1040.10">
    <property type="entry name" value="N-(1-d-carboxylethyl)-l-norvaline Dehydrogenase, domain 2"/>
    <property type="match status" value="1"/>
</dbReference>
<dbReference type="GO" id="GO:0006574">
    <property type="term" value="P:L-valine catabolic process"/>
    <property type="evidence" value="ECO:0007669"/>
    <property type="project" value="TreeGrafter"/>
</dbReference>
<dbReference type="InterPro" id="IPR015815">
    <property type="entry name" value="HIBADH-related"/>
</dbReference>
<evidence type="ECO:0000256" key="2">
    <source>
        <dbReference type="ARBA" id="ARBA00005109"/>
    </source>
</evidence>
<evidence type="ECO:0000256" key="10">
    <source>
        <dbReference type="PIRSR" id="PIRSR000103-1"/>
    </source>
</evidence>
<dbReference type="OrthoDB" id="435038at2759"/>
<dbReference type="PANTHER" id="PTHR22981">
    <property type="entry name" value="3-HYDROXYISOBUTYRATE DEHYDROGENASE-RELATED"/>
    <property type="match status" value="1"/>
</dbReference>
<dbReference type="PIRSF" id="PIRSF000103">
    <property type="entry name" value="HIBADH"/>
    <property type="match status" value="1"/>
</dbReference>
<evidence type="ECO:0000256" key="11">
    <source>
        <dbReference type="RuleBase" id="RU910714"/>
    </source>
</evidence>
<dbReference type="InterPro" id="IPR002204">
    <property type="entry name" value="3-OH-isobutyrate_DH-rel_CS"/>
</dbReference>
<dbReference type="Pfam" id="PF03446">
    <property type="entry name" value="NAD_binding_2"/>
    <property type="match status" value="1"/>
</dbReference>
<comment type="caution">
    <text evidence="14">The sequence shown here is derived from an EMBL/GenBank/DDBJ whole genome shotgun (WGS) entry which is preliminary data.</text>
</comment>
<proteinExistence type="inferred from homology"/>
<evidence type="ECO:0000256" key="6">
    <source>
        <dbReference type="ARBA" id="ARBA00023002"/>
    </source>
</evidence>
<comment type="pathway">
    <text evidence="2 11">Amino-acid degradation; L-valine degradation.</text>
</comment>
<dbReference type="GO" id="GO:0005739">
    <property type="term" value="C:mitochondrion"/>
    <property type="evidence" value="ECO:0007669"/>
    <property type="project" value="UniProtKB-SubCell"/>
</dbReference>
<organism evidence="14 15">
    <name type="scientific">Candidula unifasciata</name>
    <dbReference type="NCBI Taxonomy" id="100452"/>
    <lineage>
        <taxon>Eukaryota</taxon>
        <taxon>Metazoa</taxon>
        <taxon>Spiralia</taxon>
        <taxon>Lophotrochozoa</taxon>
        <taxon>Mollusca</taxon>
        <taxon>Gastropoda</taxon>
        <taxon>Heterobranchia</taxon>
        <taxon>Euthyneura</taxon>
        <taxon>Panpulmonata</taxon>
        <taxon>Eupulmonata</taxon>
        <taxon>Stylommatophora</taxon>
        <taxon>Helicina</taxon>
        <taxon>Helicoidea</taxon>
        <taxon>Geomitridae</taxon>
        <taxon>Candidula</taxon>
    </lineage>
</organism>
<dbReference type="SUPFAM" id="SSF51735">
    <property type="entry name" value="NAD(P)-binding Rossmann-fold domains"/>
    <property type="match status" value="1"/>
</dbReference>
<evidence type="ECO:0000256" key="7">
    <source>
        <dbReference type="ARBA" id="ARBA00023027"/>
    </source>
</evidence>
<dbReference type="Proteomes" id="UP000678393">
    <property type="component" value="Unassembled WGS sequence"/>
</dbReference>
<dbReference type="InterPro" id="IPR011548">
    <property type="entry name" value="HIBADH"/>
</dbReference>
<dbReference type="EMBL" id="CAJHNH020000060">
    <property type="protein sequence ID" value="CAG5114969.1"/>
    <property type="molecule type" value="Genomic_DNA"/>
</dbReference>
<feature type="domain" description="6-phosphogluconate dehydrogenase NADP-binding" evidence="12">
    <location>
        <begin position="3"/>
        <end position="161"/>
    </location>
</feature>
<dbReference type="EC" id="1.1.1.31" evidence="11"/>
<gene>
    <name evidence="14" type="ORF">CUNI_LOCUS527</name>
</gene>
<keyword evidence="4 11" id="KW-0101">Branched-chain amino acid catabolism</keyword>
<dbReference type="PROSITE" id="PS00895">
    <property type="entry name" value="3_HYDROXYISOBUT_DH"/>
    <property type="match status" value="1"/>
</dbReference>
<keyword evidence="8" id="KW-0496">Mitochondrion</keyword>